<evidence type="ECO:0000256" key="5">
    <source>
        <dbReference type="ARBA" id="ARBA00023004"/>
    </source>
</evidence>
<accession>A0A0A7LAL6</accession>
<gene>
    <name evidence="8" type="primary">hdrC1</name>
    <name evidence="8" type="ORF">Mpt1_c02960</name>
</gene>
<feature type="domain" description="4Fe-4S ferredoxin-type" evidence="7">
    <location>
        <begin position="21"/>
        <end position="78"/>
    </location>
</feature>
<dbReference type="GO" id="GO:0005886">
    <property type="term" value="C:plasma membrane"/>
    <property type="evidence" value="ECO:0007669"/>
    <property type="project" value="TreeGrafter"/>
</dbReference>
<dbReference type="EC" id="1.8.98.1" evidence="8"/>
<evidence type="ECO:0000256" key="1">
    <source>
        <dbReference type="ARBA" id="ARBA00007097"/>
    </source>
</evidence>
<keyword evidence="4 8" id="KW-0560">Oxidoreductase</keyword>
<dbReference type="GO" id="GO:0051912">
    <property type="term" value="F:CoB--CoM heterodisulfide reductase activity"/>
    <property type="evidence" value="ECO:0007669"/>
    <property type="project" value="UniProtKB-EC"/>
</dbReference>
<dbReference type="InterPro" id="IPR017896">
    <property type="entry name" value="4Fe4S_Fe-S-bd"/>
</dbReference>
<dbReference type="GO" id="GO:0046872">
    <property type="term" value="F:metal ion binding"/>
    <property type="evidence" value="ECO:0007669"/>
    <property type="project" value="UniProtKB-KW"/>
</dbReference>
<dbReference type="PROSITE" id="PS00198">
    <property type="entry name" value="4FE4S_FER_1"/>
    <property type="match status" value="1"/>
</dbReference>
<evidence type="ECO:0000256" key="4">
    <source>
        <dbReference type="ARBA" id="ARBA00023002"/>
    </source>
</evidence>
<evidence type="ECO:0000256" key="3">
    <source>
        <dbReference type="ARBA" id="ARBA00022723"/>
    </source>
</evidence>
<name>A0A0A7LAL6_9ARCH</name>
<evidence type="ECO:0000313" key="9">
    <source>
        <dbReference type="Proteomes" id="UP000030787"/>
    </source>
</evidence>
<dbReference type="OrthoDB" id="144910at2157"/>
<dbReference type="PANTHER" id="PTHR43255">
    <property type="entry name" value="IRON-SULFUR-BINDING OXIDOREDUCTASE FADF-RELATED-RELATED"/>
    <property type="match status" value="1"/>
</dbReference>
<dbReference type="PANTHER" id="PTHR43255:SF1">
    <property type="entry name" value="IRON-SULFUR-BINDING OXIDOREDUCTASE FADF-RELATED"/>
    <property type="match status" value="1"/>
</dbReference>
<dbReference type="AlphaFoldDB" id="A0A0A7LAL6"/>
<dbReference type="InterPro" id="IPR017900">
    <property type="entry name" value="4Fe4S_Fe_S_CS"/>
</dbReference>
<dbReference type="KEGG" id="mear:Mpt1_c02960"/>
<dbReference type="GO" id="GO:0051539">
    <property type="term" value="F:4 iron, 4 sulfur cluster binding"/>
    <property type="evidence" value="ECO:0007669"/>
    <property type="project" value="UniProtKB-KW"/>
</dbReference>
<dbReference type="GeneID" id="24817968"/>
<proteinExistence type="inferred from homology"/>
<keyword evidence="6" id="KW-0411">Iron-sulfur</keyword>
<protein>
    <submittedName>
        <fullName evidence="8">HdrC1 protein</fullName>
        <ecNumber evidence="8">1.8.98.1</ecNumber>
    </submittedName>
</protein>
<dbReference type="InterPro" id="IPR009051">
    <property type="entry name" value="Helical_ferredxn"/>
</dbReference>
<dbReference type="PROSITE" id="PS51257">
    <property type="entry name" value="PROKAR_LIPOPROTEIN"/>
    <property type="match status" value="1"/>
</dbReference>
<dbReference type="RefSeq" id="WP_048111540.1">
    <property type="nucleotide sequence ID" value="NZ_CP010070.1"/>
</dbReference>
<evidence type="ECO:0000313" key="8">
    <source>
        <dbReference type="EMBL" id="AIZ56195.1"/>
    </source>
</evidence>
<keyword evidence="2" id="KW-0004">4Fe-4S</keyword>
<dbReference type="Proteomes" id="UP000030787">
    <property type="component" value="Chromosome"/>
</dbReference>
<dbReference type="STRING" id="1577791.Mpt1_c02960"/>
<keyword evidence="9" id="KW-1185">Reference proteome</keyword>
<reference evidence="8 9" key="1">
    <citation type="journal article" date="2014" name="Appl. Environ. Microbiol.">
        <title>Comparative Genome Analysis of 'Candidatus Methanoplasma termitum' Indicates a New Mode of Energy Metabolism in the Seventh Order of Methanogens.</title>
        <authorList>
            <person name="Lang K."/>
            <person name="Schuldes J."/>
            <person name="Klingl A."/>
            <person name="Poehlein A."/>
            <person name="Daniel R."/>
            <person name="Brune A."/>
        </authorList>
    </citation>
    <scope>NUCLEOTIDE SEQUENCE [LARGE SCALE GENOMIC DNA]</scope>
    <source>
        <strain evidence="9">Mpt1</strain>
    </source>
</reference>
<dbReference type="SUPFAM" id="SSF46548">
    <property type="entry name" value="alpha-helical ferredoxin"/>
    <property type="match status" value="1"/>
</dbReference>
<evidence type="ECO:0000256" key="2">
    <source>
        <dbReference type="ARBA" id="ARBA00022485"/>
    </source>
</evidence>
<evidence type="ECO:0000259" key="7">
    <source>
        <dbReference type="Pfam" id="PF13237"/>
    </source>
</evidence>
<sequence>MKKIVSEFTEELAANGGSSVTSCFQCGTCTLKCPSAKMMTPLRPGNIMRASQLGLKDEAICDALWQCTTCYTCVEWCPCNVQVVDVITALRNMVVANGDMYENHKKVAQSLIKNGHTVENNDKIRALRKNLGLPENPETVMDDKAAKADFDKVIKLTKFAKLVD</sequence>
<keyword evidence="3" id="KW-0479">Metal-binding</keyword>
<comment type="similarity">
    <text evidence="1">Belongs to the HdrC family.</text>
</comment>
<dbReference type="HOGENOM" id="CLU_121273_0_0_2"/>
<keyword evidence="5" id="KW-0408">Iron</keyword>
<dbReference type="EMBL" id="CP010070">
    <property type="protein sequence ID" value="AIZ56195.1"/>
    <property type="molecule type" value="Genomic_DNA"/>
</dbReference>
<organism evidence="8 9">
    <name type="scientific">Candidatus Methanoplasma termitum</name>
    <dbReference type="NCBI Taxonomy" id="1577791"/>
    <lineage>
        <taxon>Archaea</taxon>
        <taxon>Methanobacteriati</taxon>
        <taxon>Thermoplasmatota</taxon>
        <taxon>Thermoplasmata</taxon>
        <taxon>Methanomassiliicoccales</taxon>
        <taxon>Methanomassiliicoccaceae</taxon>
        <taxon>Candidatus Methanoplasma</taxon>
    </lineage>
</organism>
<dbReference type="Gene3D" id="1.10.1060.10">
    <property type="entry name" value="Alpha-helical ferredoxin"/>
    <property type="match status" value="1"/>
</dbReference>
<evidence type="ECO:0000256" key="6">
    <source>
        <dbReference type="ARBA" id="ARBA00023014"/>
    </source>
</evidence>
<dbReference type="InterPro" id="IPR051460">
    <property type="entry name" value="HdrC_iron-sulfur_subunit"/>
</dbReference>
<dbReference type="Pfam" id="PF13237">
    <property type="entry name" value="Fer4_10"/>
    <property type="match status" value="1"/>
</dbReference>